<evidence type="ECO:0000313" key="2">
    <source>
        <dbReference type="EMBL" id="EFP91940.2"/>
    </source>
</evidence>
<dbReference type="HOGENOM" id="CLU_2098055_0_0_1"/>
<protein>
    <submittedName>
        <fullName evidence="2">Uncharacterized protein</fullName>
    </submittedName>
</protein>
<reference evidence="3" key="2">
    <citation type="journal article" date="2011" name="Proc. Natl. Acad. Sci. U.S.A.">
        <title>Obligate biotrophy features unraveled by the genomic analysis of rust fungi.</title>
        <authorList>
            <person name="Duplessis S."/>
            <person name="Cuomo C.A."/>
            <person name="Lin Y.-C."/>
            <person name="Aerts A."/>
            <person name="Tisserant E."/>
            <person name="Veneault-Fourrey C."/>
            <person name="Joly D.L."/>
            <person name="Hacquard S."/>
            <person name="Amselem J."/>
            <person name="Cantarel B.L."/>
            <person name="Chiu R."/>
            <person name="Coutinho P.M."/>
            <person name="Feau N."/>
            <person name="Field M."/>
            <person name="Frey P."/>
            <person name="Gelhaye E."/>
            <person name="Goldberg J."/>
            <person name="Grabherr M.G."/>
            <person name="Kodira C.D."/>
            <person name="Kohler A."/>
            <person name="Kuees U."/>
            <person name="Lindquist E.A."/>
            <person name="Lucas S.M."/>
            <person name="Mago R."/>
            <person name="Mauceli E."/>
            <person name="Morin E."/>
            <person name="Murat C."/>
            <person name="Pangilinan J.L."/>
            <person name="Park R."/>
            <person name="Pearson M."/>
            <person name="Quesneville H."/>
            <person name="Rouhier N."/>
            <person name="Sakthikumar S."/>
            <person name="Salamov A.A."/>
            <person name="Schmutz J."/>
            <person name="Selles B."/>
            <person name="Shapiro H."/>
            <person name="Tanguay P."/>
            <person name="Tuskan G.A."/>
            <person name="Henrissat B."/>
            <person name="Van de Peer Y."/>
            <person name="Rouze P."/>
            <person name="Ellis J.G."/>
            <person name="Dodds P.N."/>
            <person name="Schein J.E."/>
            <person name="Zhong S."/>
            <person name="Hamelin R.C."/>
            <person name="Grigoriev I.V."/>
            <person name="Szabo L.J."/>
            <person name="Martin F."/>
        </authorList>
    </citation>
    <scope>NUCLEOTIDE SEQUENCE [LARGE SCALE GENOMIC DNA]</scope>
    <source>
        <strain evidence="3">CRL 75-36-700-3 / race SCCL</strain>
    </source>
</reference>
<dbReference type="VEuPathDB" id="FungiDB:PGTG_18391"/>
<dbReference type="AlphaFoldDB" id="E3L5W5"/>
<feature type="compositionally biased region" description="Basic and acidic residues" evidence="1">
    <location>
        <begin position="82"/>
        <end position="95"/>
    </location>
</feature>
<reference key="1">
    <citation type="submission" date="2007-01" db="EMBL/GenBank/DDBJ databases">
        <title>The Genome Sequence of Puccinia graminis f. sp. tritici Strain CRL 75-36-700-3.</title>
        <authorList>
            <consortium name="The Broad Institute Genome Sequencing Platform"/>
            <person name="Birren B."/>
            <person name="Lander E."/>
            <person name="Galagan J."/>
            <person name="Nusbaum C."/>
            <person name="Devon K."/>
            <person name="Cuomo C."/>
            <person name="Jaffe D."/>
            <person name="Butler J."/>
            <person name="Alvarez P."/>
            <person name="Gnerre S."/>
            <person name="Grabherr M."/>
            <person name="Mauceli E."/>
            <person name="Brockman W."/>
            <person name="Young S."/>
            <person name="LaButti K."/>
            <person name="Sykes S."/>
            <person name="DeCaprio D."/>
            <person name="Crawford M."/>
            <person name="Koehrsen M."/>
            <person name="Engels R."/>
            <person name="Montgomery P."/>
            <person name="Pearson M."/>
            <person name="Howarth C."/>
            <person name="Larson L."/>
            <person name="White J."/>
            <person name="Zeng Q."/>
            <person name="Kodira C."/>
            <person name="Yandava C."/>
            <person name="Alvarado L."/>
            <person name="O'Leary S."/>
            <person name="Szabo L."/>
            <person name="Dean R."/>
            <person name="Schein J."/>
        </authorList>
    </citation>
    <scope>NUCLEOTIDE SEQUENCE</scope>
    <source>
        <strain>CRL 75-36-700-3</strain>
    </source>
</reference>
<dbReference type="EMBL" id="DS178355">
    <property type="protein sequence ID" value="EFP91940.2"/>
    <property type="molecule type" value="Genomic_DNA"/>
</dbReference>
<dbReference type="GeneID" id="10531892"/>
<feature type="region of interest" description="Disordered" evidence="1">
    <location>
        <begin position="1"/>
        <end position="116"/>
    </location>
</feature>
<name>E3L5W5_PUCGT</name>
<organism evidence="2 3">
    <name type="scientific">Puccinia graminis f. sp. tritici (strain CRL 75-36-700-3 / race SCCL)</name>
    <name type="common">Black stem rust fungus</name>
    <dbReference type="NCBI Taxonomy" id="418459"/>
    <lineage>
        <taxon>Eukaryota</taxon>
        <taxon>Fungi</taxon>
        <taxon>Dikarya</taxon>
        <taxon>Basidiomycota</taxon>
        <taxon>Pucciniomycotina</taxon>
        <taxon>Pucciniomycetes</taxon>
        <taxon>Pucciniales</taxon>
        <taxon>Pucciniaceae</taxon>
        <taxon>Puccinia</taxon>
    </lineage>
</organism>
<dbReference type="InParanoid" id="E3L5W5"/>
<accession>E3L5W5</accession>
<proteinExistence type="predicted"/>
<feature type="compositionally biased region" description="Low complexity" evidence="1">
    <location>
        <begin position="44"/>
        <end position="56"/>
    </location>
</feature>
<dbReference type="Proteomes" id="UP000008783">
    <property type="component" value="Unassembled WGS sequence"/>
</dbReference>
<evidence type="ECO:0000256" key="1">
    <source>
        <dbReference type="SAM" id="MobiDB-lite"/>
    </source>
</evidence>
<keyword evidence="3" id="KW-1185">Reference proteome</keyword>
<gene>
    <name evidence="2" type="ORF">PGTG_18391</name>
</gene>
<dbReference type="RefSeq" id="XP_003336359.2">
    <property type="nucleotide sequence ID" value="XM_003336311.2"/>
</dbReference>
<evidence type="ECO:0000313" key="3">
    <source>
        <dbReference type="Proteomes" id="UP000008783"/>
    </source>
</evidence>
<dbReference type="KEGG" id="pgr:PGTG_18391"/>
<sequence>MTDQGPRPGSYTSECDRGRGSGPAPRPGFDPQLGWSPPSPSLPFLPSTTISPSGPADRPPDRPTTGPRAPSSPGQTPCEHTGTPDDPTKTPDPRARPYSTRSGPIRSDPIRSGAEK</sequence>